<keyword evidence="2 9" id="KW-0812">Transmembrane</keyword>
<feature type="domain" description="G-protein coupled receptors family 1 profile" evidence="10">
    <location>
        <begin position="46"/>
        <end position="298"/>
    </location>
</feature>
<feature type="transmembrane region" description="Helical" evidence="9">
    <location>
        <begin position="196"/>
        <end position="219"/>
    </location>
</feature>
<feature type="transmembrane region" description="Helical" evidence="9">
    <location>
        <begin position="282"/>
        <end position="300"/>
    </location>
</feature>
<keyword evidence="6" id="KW-1015">Disulfide bond</keyword>
<evidence type="ECO:0000259" key="10">
    <source>
        <dbReference type="PROSITE" id="PS50262"/>
    </source>
</evidence>
<keyword evidence="5 9" id="KW-0472">Membrane</keyword>
<name>A0A7K7SH17_9TYRA</name>
<dbReference type="SUPFAM" id="SSF81321">
    <property type="entry name" value="Family A G protein-coupled receptor-like"/>
    <property type="match status" value="1"/>
</dbReference>
<dbReference type="Gene3D" id="1.20.1070.10">
    <property type="entry name" value="Rhodopsin 7-helix transmembrane proteins"/>
    <property type="match status" value="1"/>
</dbReference>
<keyword evidence="12" id="KW-1185">Reference proteome</keyword>
<dbReference type="Pfam" id="PF00001">
    <property type="entry name" value="7tm_1"/>
    <property type="match status" value="1"/>
</dbReference>
<dbReference type="GO" id="GO:0008142">
    <property type="term" value="F:oxysterol binding"/>
    <property type="evidence" value="ECO:0007669"/>
    <property type="project" value="InterPro"/>
</dbReference>
<comment type="subcellular location">
    <subcellularLocation>
        <location evidence="1">Membrane</location>
        <topology evidence="1">Multi-pass membrane protein</topology>
    </subcellularLocation>
</comment>
<evidence type="ECO:0000256" key="8">
    <source>
        <dbReference type="ARBA" id="ARBA00023224"/>
    </source>
</evidence>
<proteinExistence type="predicted"/>
<dbReference type="PRINTS" id="PR00237">
    <property type="entry name" value="GPCRRHODOPSN"/>
</dbReference>
<feature type="transmembrane region" description="Helical" evidence="9">
    <location>
        <begin position="239"/>
        <end position="262"/>
    </location>
</feature>
<dbReference type="PRINTS" id="PR01157">
    <property type="entry name" value="P2YPURNOCPTR"/>
</dbReference>
<dbReference type="GO" id="GO:0004930">
    <property type="term" value="F:G protein-coupled receptor activity"/>
    <property type="evidence" value="ECO:0007669"/>
    <property type="project" value="UniProtKB-KW"/>
</dbReference>
<keyword evidence="8" id="KW-0807">Transducer</keyword>
<evidence type="ECO:0000256" key="4">
    <source>
        <dbReference type="ARBA" id="ARBA00023040"/>
    </source>
</evidence>
<dbReference type="EMBL" id="VZSY01000001">
    <property type="protein sequence ID" value="NXA03012.1"/>
    <property type="molecule type" value="Genomic_DNA"/>
</dbReference>
<dbReference type="InterPro" id="IPR000276">
    <property type="entry name" value="GPCR_Rhodpsn"/>
</dbReference>
<dbReference type="PROSITE" id="PS50262">
    <property type="entry name" value="G_PROTEIN_RECEP_F1_2"/>
    <property type="match status" value="1"/>
</dbReference>
<dbReference type="PANTHER" id="PTHR24237">
    <property type="entry name" value="G-PROTEIN COUPLED RECEPTOR"/>
    <property type="match status" value="1"/>
</dbReference>
<dbReference type="GO" id="GO:0016020">
    <property type="term" value="C:membrane"/>
    <property type="evidence" value="ECO:0007669"/>
    <property type="project" value="UniProtKB-SubCell"/>
</dbReference>
<gene>
    <name evidence="11" type="primary">Lpar6_0</name>
    <name evidence="11" type="ORF">SAPAEN_R01536</name>
</gene>
<dbReference type="OrthoDB" id="5960344at2759"/>
<sequence length="351" mass="39910">AMAGISWAEGVSNGTAGSPELWLEADIQDSLFAVTYSVVLVLGLLGSAWALYLLSCRVQHVSHSYIYVLSLALLDTSFVCVLPLKIHYHLNQHHWIFGDVACKVSGTLFYLNIYLSIGFFSCICVDCYVAVLHPFTYIQLRARHYIVVVAALWLLALGVTVPLILRGPLHTRAVRNITVCFENFPMSSWTQHMAPYNILALVFGSAIPCSIILLGYPLIARRISQSKRRVSKRKNLRTIYLILGICALCFLPYYLTHLLHFLMRIQVIQESFTSLISQMRRVTLALVSLNCCLNPFLYYFTSSSKQWHCSFRLRFRSKKVFTICDKNFGEPSRGYKLQQRHGSKNHRDGIS</sequence>
<dbReference type="AlphaFoldDB" id="A0A7K7SH17"/>
<feature type="transmembrane region" description="Helical" evidence="9">
    <location>
        <begin position="144"/>
        <end position="165"/>
    </location>
</feature>
<keyword evidence="3 9" id="KW-1133">Transmembrane helix</keyword>
<dbReference type="InterPro" id="IPR047160">
    <property type="entry name" value="GP183-like"/>
</dbReference>
<evidence type="ECO:0000256" key="1">
    <source>
        <dbReference type="ARBA" id="ARBA00004141"/>
    </source>
</evidence>
<evidence type="ECO:0000256" key="6">
    <source>
        <dbReference type="ARBA" id="ARBA00023157"/>
    </source>
</evidence>
<dbReference type="Proteomes" id="UP000589485">
    <property type="component" value="Unassembled WGS sequence"/>
</dbReference>
<dbReference type="PANTHER" id="PTHR24237:SF37">
    <property type="entry name" value="COAGULATION FACTOR II (THROMBIN) RECEPTOR-LIKE 2-RELATED"/>
    <property type="match status" value="1"/>
</dbReference>
<feature type="transmembrane region" description="Helical" evidence="9">
    <location>
        <begin position="66"/>
        <end position="88"/>
    </location>
</feature>
<keyword evidence="4" id="KW-0297">G-protein coupled receptor</keyword>
<organism evidence="11 12">
    <name type="scientific">Sapayoa aenigma</name>
    <name type="common">broad-billed sapayoa</name>
    <dbReference type="NCBI Taxonomy" id="239371"/>
    <lineage>
        <taxon>Eukaryota</taxon>
        <taxon>Metazoa</taxon>
        <taxon>Chordata</taxon>
        <taxon>Craniata</taxon>
        <taxon>Vertebrata</taxon>
        <taxon>Euteleostomi</taxon>
        <taxon>Archelosauria</taxon>
        <taxon>Archosauria</taxon>
        <taxon>Dinosauria</taxon>
        <taxon>Saurischia</taxon>
        <taxon>Theropoda</taxon>
        <taxon>Coelurosauria</taxon>
        <taxon>Aves</taxon>
        <taxon>Neognathae</taxon>
        <taxon>Neoaves</taxon>
        <taxon>Telluraves</taxon>
        <taxon>Australaves</taxon>
        <taxon>Passeriformes</taxon>
        <taxon>Tyrannidae</taxon>
        <taxon>Sapayoa</taxon>
    </lineage>
</organism>
<dbReference type="FunFam" id="1.20.1070.10:FF:000017">
    <property type="entry name" value="lysophosphatidic acid receptor 4"/>
    <property type="match status" value="1"/>
</dbReference>
<evidence type="ECO:0000256" key="5">
    <source>
        <dbReference type="ARBA" id="ARBA00023136"/>
    </source>
</evidence>
<accession>A0A7K7SH17</accession>
<reference evidence="11 12" key="1">
    <citation type="submission" date="2019-09" db="EMBL/GenBank/DDBJ databases">
        <title>Bird 10,000 Genomes (B10K) Project - Family phase.</title>
        <authorList>
            <person name="Zhang G."/>
        </authorList>
    </citation>
    <scope>NUCLEOTIDE SEQUENCE [LARGE SCALE GENOMIC DNA]</scope>
    <source>
        <strain evidence="11">B10K-DU-030-41</strain>
        <tissue evidence="11">Muscle</tissue>
    </source>
</reference>
<keyword evidence="7" id="KW-0675">Receptor</keyword>
<dbReference type="CDD" id="cd14982">
    <property type="entry name" value="7tmA_purinoceptor-like"/>
    <property type="match status" value="1"/>
</dbReference>
<evidence type="ECO:0000256" key="3">
    <source>
        <dbReference type="ARBA" id="ARBA00022989"/>
    </source>
</evidence>
<feature type="non-terminal residue" evidence="11">
    <location>
        <position position="351"/>
    </location>
</feature>
<evidence type="ECO:0000256" key="9">
    <source>
        <dbReference type="SAM" id="Phobius"/>
    </source>
</evidence>
<protein>
    <submittedName>
        <fullName evidence="11">LPAR6 protein</fullName>
    </submittedName>
</protein>
<evidence type="ECO:0000313" key="12">
    <source>
        <dbReference type="Proteomes" id="UP000589485"/>
    </source>
</evidence>
<evidence type="ECO:0000313" key="11">
    <source>
        <dbReference type="EMBL" id="NXA03012.1"/>
    </source>
</evidence>
<evidence type="ECO:0000256" key="2">
    <source>
        <dbReference type="ARBA" id="ARBA00022692"/>
    </source>
</evidence>
<evidence type="ECO:0000256" key="7">
    <source>
        <dbReference type="ARBA" id="ARBA00023170"/>
    </source>
</evidence>
<feature type="transmembrane region" description="Helical" evidence="9">
    <location>
        <begin position="31"/>
        <end position="54"/>
    </location>
</feature>
<comment type="caution">
    <text evidence="11">The sequence shown here is derived from an EMBL/GenBank/DDBJ whole genome shotgun (WGS) entry which is preliminary data.</text>
</comment>
<dbReference type="InterPro" id="IPR017452">
    <property type="entry name" value="GPCR_Rhodpsn_7TM"/>
</dbReference>
<feature type="transmembrane region" description="Helical" evidence="9">
    <location>
        <begin position="108"/>
        <end position="132"/>
    </location>
</feature>
<feature type="non-terminal residue" evidence="11">
    <location>
        <position position="1"/>
    </location>
</feature>